<proteinExistence type="predicted"/>
<gene>
    <name evidence="3" type="ORF">GJ688_12255</name>
</gene>
<dbReference type="Gene3D" id="2.10.260.10">
    <property type="match status" value="1"/>
</dbReference>
<comment type="caution">
    <text evidence="3">The sequence shown here is derived from an EMBL/GenBank/DDBJ whole genome shotgun (WGS) entry which is preliminary data.</text>
</comment>
<dbReference type="InterPro" id="IPR052731">
    <property type="entry name" value="B_subtilis_Trans_State_Reg"/>
</dbReference>
<dbReference type="InterPro" id="IPR037914">
    <property type="entry name" value="SpoVT-AbrB_sf"/>
</dbReference>
<dbReference type="RefSeq" id="WP_155476835.1">
    <property type="nucleotide sequence ID" value="NZ_WNKU01000014.1"/>
</dbReference>
<dbReference type="PANTHER" id="PTHR36432:SF4">
    <property type="entry name" value="TRANSITION STATE REGULATOR ABH-RELATED"/>
    <property type="match status" value="1"/>
</dbReference>
<dbReference type="EMBL" id="WNKU01000014">
    <property type="protein sequence ID" value="MTV49745.1"/>
    <property type="molecule type" value="Genomic_DNA"/>
</dbReference>
<feature type="domain" description="SpoVT-AbrB" evidence="2">
    <location>
        <begin position="5"/>
        <end position="50"/>
    </location>
</feature>
<dbReference type="SUPFAM" id="SSF89447">
    <property type="entry name" value="AbrB/MazE/MraZ-like"/>
    <property type="match status" value="1"/>
</dbReference>
<sequence length="82" mass="9158">MKSTGIVRKVDELGRVVIPMELRRVMGIGDKDGLEIYVEDEKIILKKYEPACVFCGSANDVQNYRGKVVCKECAESMSKMVG</sequence>
<dbReference type="PANTHER" id="PTHR36432">
    <property type="match status" value="1"/>
</dbReference>
<dbReference type="OrthoDB" id="9782993at2"/>
<organism evidence="3 4">
    <name type="scientific">Heliobacterium mobile</name>
    <name type="common">Heliobacillus mobilis</name>
    <dbReference type="NCBI Taxonomy" id="28064"/>
    <lineage>
        <taxon>Bacteria</taxon>
        <taxon>Bacillati</taxon>
        <taxon>Bacillota</taxon>
        <taxon>Clostridia</taxon>
        <taxon>Eubacteriales</taxon>
        <taxon>Heliobacteriaceae</taxon>
        <taxon>Heliobacterium</taxon>
    </lineage>
</organism>
<dbReference type="AlphaFoldDB" id="A0A6I3SLX4"/>
<keyword evidence="1 3" id="KW-0238">DNA-binding</keyword>
<name>A0A6I3SLX4_HELMO</name>
<dbReference type="InterPro" id="IPR007159">
    <property type="entry name" value="SpoVT-AbrB_dom"/>
</dbReference>
<dbReference type="Proteomes" id="UP000430670">
    <property type="component" value="Unassembled WGS sequence"/>
</dbReference>
<evidence type="ECO:0000259" key="2">
    <source>
        <dbReference type="PROSITE" id="PS51740"/>
    </source>
</evidence>
<evidence type="ECO:0000256" key="1">
    <source>
        <dbReference type="PROSITE-ProRule" id="PRU01076"/>
    </source>
</evidence>
<reference evidence="3 4" key="1">
    <citation type="submission" date="2019-11" db="EMBL/GenBank/DDBJ databases">
        <title>Whole-genome sequence of a the green, strictly anaerobic photosynthetic bacterium Heliobacillus mobilis DSM 6151.</title>
        <authorList>
            <person name="Kyndt J.A."/>
            <person name="Meyer T.E."/>
        </authorList>
    </citation>
    <scope>NUCLEOTIDE SEQUENCE [LARGE SCALE GENOMIC DNA]</scope>
    <source>
        <strain evidence="3 4">DSM 6151</strain>
    </source>
</reference>
<accession>A0A6I3SLX4</accession>
<dbReference type="PROSITE" id="PS51740">
    <property type="entry name" value="SPOVT_ABRB"/>
    <property type="match status" value="1"/>
</dbReference>
<protein>
    <submittedName>
        <fullName evidence="3">AbrB/MazE/SpoVT family DNA-binding domain-containing protein</fullName>
    </submittedName>
</protein>
<dbReference type="GO" id="GO:0003677">
    <property type="term" value="F:DNA binding"/>
    <property type="evidence" value="ECO:0007669"/>
    <property type="project" value="UniProtKB-UniRule"/>
</dbReference>
<dbReference type="NCBIfam" id="TIGR01439">
    <property type="entry name" value="lp_hng_hel_AbrB"/>
    <property type="match status" value="1"/>
</dbReference>
<evidence type="ECO:0000313" key="3">
    <source>
        <dbReference type="EMBL" id="MTV49745.1"/>
    </source>
</evidence>
<evidence type="ECO:0000313" key="4">
    <source>
        <dbReference type="Proteomes" id="UP000430670"/>
    </source>
</evidence>
<keyword evidence="4" id="KW-1185">Reference proteome</keyword>
<dbReference type="SMART" id="SM00966">
    <property type="entry name" value="SpoVT_AbrB"/>
    <property type="match status" value="1"/>
</dbReference>
<dbReference type="Pfam" id="PF04014">
    <property type="entry name" value="MazE_antitoxin"/>
    <property type="match status" value="1"/>
</dbReference>